<evidence type="ECO:0000313" key="2">
    <source>
        <dbReference type="Proteomes" id="UP000193560"/>
    </source>
</evidence>
<dbReference type="Proteomes" id="UP000193560">
    <property type="component" value="Unassembled WGS sequence"/>
</dbReference>
<comment type="caution">
    <text evidence="1">The sequence shown here is derived from an EMBL/GenBank/DDBJ whole genome shotgun (WGS) entry which is preliminary data.</text>
</comment>
<evidence type="ECO:0000313" key="1">
    <source>
        <dbReference type="EMBL" id="ORZ20548.1"/>
    </source>
</evidence>
<name>A0A1X2IQM0_9FUNG</name>
<organism evidence="1 2">
    <name type="scientific">Absidia repens</name>
    <dbReference type="NCBI Taxonomy" id="90262"/>
    <lineage>
        <taxon>Eukaryota</taxon>
        <taxon>Fungi</taxon>
        <taxon>Fungi incertae sedis</taxon>
        <taxon>Mucoromycota</taxon>
        <taxon>Mucoromycotina</taxon>
        <taxon>Mucoromycetes</taxon>
        <taxon>Mucorales</taxon>
        <taxon>Cunninghamellaceae</taxon>
        <taxon>Absidia</taxon>
    </lineage>
</organism>
<dbReference type="EMBL" id="MCGE01000006">
    <property type="protein sequence ID" value="ORZ20548.1"/>
    <property type="molecule type" value="Genomic_DNA"/>
</dbReference>
<protein>
    <submittedName>
        <fullName evidence="1">Uncharacterized protein</fullName>
    </submittedName>
</protein>
<dbReference type="AlphaFoldDB" id="A0A1X2IQM0"/>
<proteinExistence type="predicted"/>
<reference evidence="1 2" key="1">
    <citation type="submission" date="2016-07" db="EMBL/GenBank/DDBJ databases">
        <title>Pervasive Adenine N6-methylation of Active Genes in Fungi.</title>
        <authorList>
            <consortium name="DOE Joint Genome Institute"/>
            <person name="Mondo S.J."/>
            <person name="Dannebaum R.O."/>
            <person name="Kuo R.C."/>
            <person name="Labutti K."/>
            <person name="Haridas S."/>
            <person name="Kuo A."/>
            <person name="Salamov A."/>
            <person name="Ahrendt S.R."/>
            <person name="Lipzen A."/>
            <person name="Sullivan W."/>
            <person name="Andreopoulos W.B."/>
            <person name="Clum A."/>
            <person name="Lindquist E."/>
            <person name="Daum C."/>
            <person name="Ramamoorthy G.K."/>
            <person name="Gryganskyi A."/>
            <person name="Culley D."/>
            <person name="Magnuson J.K."/>
            <person name="James T.Y."/>
            <person name="O'Malley M.A."/>
            <person name="Stajich J.E."/>
            <person name="Spatafora J.W."/>
            <person name="Visel A."/>
            <person name="Grigoriev I.V."/>
        </authorList>
    </citation>
    <scope>NUCLEOTIDE SEQUENCE [LARGE SCALE GENOMIC DNA]</scope>
    <source>
        <strain evidence="1 2">NRRL 1336</strain>
    </source>
</reference>
<gene>
    <name evidence="1" type="ORF">BCR42DRAFT_476115</name>
</gene>
<sequence>MSIDSATKFIALYCSNGDLHQVPNLFYNYSPFAIKIYNSHQHNNCISEVTASNLAAIIHEERVSIKNVLESTYMGTPILIIVSTAFNALGSHLVLFWHNVLESTTTQIYFDIHMADDFSAITVTATPLKKPFFTLFEIRNDMNNISDDGCSRYLLVFGKRDRSLQAVMLDVNSDKQHVQGQVTHLCLSPQLLGHATALYILPPQEPCDWEEVCDDPRLVVGTSAGHINIWRLSLAIFKRQQGMNYTHILSPSTVDYSKHINERISHINCVCISRSHKIVTIIGQNLTPSLEGTFGNSNVHACIIERRSDYSRTVSERLVPVKLVSYTLLSTHIMAIKSIYHIIALFQSTLNHQDYEVDIWSMKERNIELLVSDQITGDNFQDVWPVQELLQYILLSPTGITKYGSSTTVRLPSQQTHLATESNTPPNSALMNITNQTDVSNSSLEQQSTKTNRRLDDLKENHWIAANNECHPSKTATRVVSSTLLPALEEIGGARISSLKLEYASKLRQIVTSIPLPDMASIVRNDNTSILSQQERLYVLFDIILLKSITALPLSPSSSRRLDIDNLVSTLKGLGLNIVERKWLMFYCYNHQYPLLKLVIMRYNIEFKEYGLVLLQGRMMSMEKIDNNNDKNSSLTSSINRTCRNLVTLAETMVPQILQDMPLEFFGQSKGNYGNPFLYGQVTSLSIKEKELCWGGELINQVIASRKRRRLGMQ</sequence>
<keyword evidence="2" id="KW-1185">Reference proteome</keyword>
<accession>A0A1X2IQM0</accession>
<dbReference type="STRING" id="90262.A0A1X2IQM0"/>